<name>A0A4R6VC11_9PAST</name>
<proteinExistence type="predicted"/>
<dbReference type="AlphaFoldDB" id="A0A4R6VC11"/>
<dbReference type="Proteomes" id="UP000295657">
    <property type="component" value="Unassembled WGS sequence"/>
</dbReference>
<dbReference type="RefSeq" id="WP_133543110.1">
    <property type="nucleotide sequence ID" value="NZ_SNYQ01000001.1"/>
</dbReference>
<protein>
    <submittedName>
        <fullName evidence="1">Methyltransferase family protein</fullName>
    </submittedName>
</protein>
<dbReference type="EMBL" id="SNYQ01000001">
    <property type="protein sequence ID" value="TDQ59838.1"/>
    <property type="molecule type" value="Genomic_DNA"/>
</dbReference>
<evidence type="ECO:0000313" key="2">
    <source>
        <dbReference type="Proteomes" id="UP000295657"/>
    </source>
</evidence>
<gene>
    <name evidence="1" type="ORF">EDC45_0500</name>
</gene>
<keyword evidence="1" id="KW-0808">Transferase</keyword>
<comment type="caution">
    <text evidence="1">The sequence shown here is derived from an EMBL/GenBank/DDBJ whole genome shotgun (WGS) entry which is preliminary data.</text>
</comment>
<dbReference type="GO" id="GO:0008168">
    <property type="term" value="F:methyltransferase activity"/>
    <property type="evidence" value="ECO:0007669"/>
    <property type="project" value="UniProtKB-KW"/>
</dbReference>
<dbReference type="SUPFAM" id="SSF53335">
    <property type="entry name" value="S-adenosyl-L-methionine-dependent methyltransferases"/>
    <property type="match status" value="1"/>
</dbReference>
<organism evidence="1 2">
    <name type="scientific">Mesocricetibacter intestinalis</name>
    <dbReference type="NCBI Taxonomy" id="1521930"/>
    <lineage>
        <taxon>Bacteria</taxon>
        <taxon>Pseudomonadati</taxon>
        <taxon>Pseudomonadota</taxon>
        <taxon>Gammaproteobacteria</taxon>
        <taxon>Pasteurellales</taxon>
        <taxon>Pasteurellaceae</taxon>
        <taxon>Mesocricetibacter</taxon>
    </lineage>
</organism>
<dbReference type="Pfam" id="PF13578">
    <property type="entry name" value="Methyltransf_24"/>
    <property type="match status" value="1"/>
</dbReference>
<dbReference type="GO" id="GO:0032259">
    <property type="term" value="P:methylation"/>
    <property type="evidence" value="ECO:0007669"/>
    <property type="project" value="UniProtKB-KW"/>
</dbReference>
<keyword evidence="1" id="KW-0489">Methyltransferase</keyword>
<evidence type="ECO:0000313" key="1">
    <source>
        <dbReference type="EMBL" id="TDQ59838.1"/>
    </source>
</evidence>
<dbReference type="OrthoDB" id="292252at2"/>
<keyword evidence="2" id="KW-1185">Reference proteome</keyword>
<dbReference type="PANTHER" id="PTHR37909">
    <property type="entry name" value="S-ADENOSYL-L-METHIONINE-DEPENDENT METHYLTRANSFERASES SUPERFAMILY PROTEIN"/>
    <property type="match status" value="1"/>
</dbReference>
<dbReference type="Gene3D" id="3.40.50.150">
    <property type="entry name" value="Vaccinia Virus protein VP39"/>
    <property type="match status" value="1"/>
</dbReference>
<reference evidence="1 2" key="1">
    <citation type="submission" date="2019-03" db="EMBL/GenBank/DDBJ databases">
        <title>Genomic Encyclopedia of Type Strains, Phase IV (KMG-IV): sequencing the most valuable type-strain genomes for metagenomic binning, comparative biology and taxonomic classification.</title>
        <authorList>
            <person name="Goeker M."/>
        </authorList>
    </citation>
    <scope>NUCLEOTIDE SEQUENCE [LARGE SCALE GENOMIC DNA]</scope>
    <source>
        <strain evidence="1 2">DSM 28403</strain>
    </source>
</reference>
<sequence>MSNFIFSKDWFSHNIPPLTNIFSHIQPKTILEVGSFEGRSTVFFAELARKFQSSVQICCVDTWQGSVEHSHINMAEAEQRFLHNVSLISQQIANIEILQFKQSSHQAMIDLLARGYANYFDFIYIDGSHEAPDVLFDALLAHRLCKIGGIIAFDDYLWSPNRPTQDDHYLLVKPAVDHYVNTYQRKLQVIQMQQLYQLYVKKLAD</sequence>
<dbReference type="InterPro" id="IPR029063">
    <property type="entry name" value="SAM-dependent_MTases_sf"/>
</dbReference>
<dbReference type="PANTHER" id="PTHR37909:SF1">
    <property type="entry name" value="S-ADENOSYL-L-METHIONINE-DEPENDENT METHYLTRANSFERASES SUPERFAMILY PROTEIN"/>
    <property type="match status" value="1"/>
</dbReference>
<accession>A0A4R6VC11</accession>